<accession>A0A6B2H804</accession>
<gene>
    <name evidence="2" type="ORF">GWO68_06050</name>
</gene>
<dbReference type="PROSITE" id="PS51257">
    <property type="entry name" value="PROKAR_LIPOPROTEIN"/>
    <property type="match status" value="1"/>
</dbReference>
<dbReference type="RefSeq" id="WP_162345535.1">
    <property type="nucleotide sequence ID" value="NZ_JAAEAA010000006.1"/>
</dbReference>
<keyword evidence="3" id="KW-1185">Reference proteome</keyword>
<comment type="caution">
    <text evidence="2">The sequence shown here is derived from an EMBL/GenBank/DDBJ whole genome shotgun (WGS) entry which is preliminary data.</text>
</comment>
<protein>
    <submittedName>
        <fullName evidence="2">DUF4920 domain-containing protein</fullName>
    </submittedName>
</protein>
<evidence type="ECO:0000313" key="3">
    <source>
        <dbReference type="Proteomes" id="UP000478546"/>
    </source>
</evidence>
<dbReference type="AlphaFoldDB" id="A0A6B2H804"/>
<feature type="chain" id="PRO_5025626697" evidence="1">
    <location>
        <begin position="26"/>
        <end position="162"/>
    </location>
</feature>
<dbReference type="InterPro" id="IPR032577">
    <property type="entry name" value="DUF4920"/>
</dbReference>
<organism evidence="2 3">
    <name type="scientific">Pontibacter fetidus</name>
    <dbReference type="NCBI Taxonomy" id="2700082"/>
    <lineage>
        <taxon>Bacteria</taxon>
        <taxon>Pseudomonadati</taxon>
        <taxon>Bacteroidota</taxon>
        <taxon>Cytophagia</taxon>
        <taxon>Cytophagales</taxon>
        <taxon>Hymenobacteraceae</taxon>
        <taxon>Pontibacter</taxon>
    </lineage>
</organism>
<dbReference type="Pfam" id="PF16267">
    <property type="entry name" value="DUF4920"/>
    <property type="match status" value="1"/>
</dbReference>
<evidence type="ECO:0000256" key="1">
    <source>
        <dbReference type="SAM" id="SignalP"/>
    </source>
</evidence>
<keyword evidence="1" id="KW-0732">Signal</keyword>
<sequence>MIKILFSVSLLCVLLSSCNKPQTDAQVAQKPTETNVFGTDFKEQNLLSVTQLQDAVADKDSVQATVSGEIIESCQSKGCWMDVKLADNTNMKVTFRDYGFFLPVKDLKGKTVVFTGTAKREVISVEDQRHYAEDAGKTAREIAAITTPKEELRFVADGVKLK</sequence>
<proteinExistence type="predicted"/>
<dbReference type="Proteomes" id="UP000478546">
    <property type="component" value="Unassembled WGS sequence"/>
</dbReference>
<dbReference type="EMBL" id="JAAEAA010000006">
    <property type="protein sequence ID" value="NDK55472.1"/>
    <property type="molecule type" value="Genomic_DNA"/>
</dbReference>
<reference evidence="2 3" key="1">
    <citation type="submission" date="2020-01" db="EMBL/GenBank/DDBJ databases">
        <authorList>
            <person name="Kim M.K."/>
        </authorList>
    </citation>
    <scope>NUCLEOTIDE SEQUENCE [LARGE SCALE GENOMIC DNA]</scope>
    <source>
        <strain evidence="2 3">BT213</strain>
    </source>
</reference>
<feature type="signal peptide" evidence="1">
    <location>
        <begin position="1"/>
        <end position="25"/>
    </location>
</feature>
<name>A0A6B2H804_9BACT</name>
<evidence type="ECO:0000313" key="2">
    <source>
        <dbReference type="EMBL" id="NDK55472.1"/>
    </source>
</evidence>